<accession>A0A4V3CVF6</accession>
<keyword evidence="2" id="KW-1185">Reference proteome</keyword>
<proteinExistence type="predicted"/>
<dbReference type="AlphaFoldDB" id="A0A4V3CVF6"/>
<sequence>MAEVVSGSVVARLLAGAWRTAPPPLEVDAEALAEAVPRIVAPGAAALVWRRIAAGPLVADPRLVPLRTAAVSGALANAARLDRFRPLVRELEAAGVVPVLFKGLALAGAYPGPNLRPLGDFDLVVRAADHARAVDVLSRGATEQSLPHEGQFRYAGLSAGMPGAAVDLHGGLPAAYGLAPDSLFGEAVALGVGADVRVLAPRPEHHLRLVAMHMLRHGGWRPLWLVDVAALVETAGPGFDWDEALGRDPLARAWTATAIGLAATLLDCRPPAGVAMPPPAWVVRAVLAEWCDPRAARFLSPAVEFSPGFVRRRLASYWINPVAAAIARGVPPSVSSPRAVQTAHFAASVARAALKAASGRGWRP</sequence>
<dbReference type="GO" id="GO:0016740">
    <property type="term" value="F:transferase activity"/>
    <property type="evidence" value="ECO:0007669"/>
    <property type="project" value="UniProtKB-KW"/>
</dbReference>
<evidence type="ECO:0000313" key="2">
    <source>
        <dbReference type="Proteomes" id="UP000294547"/>
    </source>
</evidence>
<organism evidence="1 2">
    <name type="scientific">Oharaeibacter diazotrophicus</name>
    <dbReference type="NCBI Taxonomy" id="1920512"/>
    <lineage>
        <taxon>Bacteria</taxon>
        <taxon>Pseudomonadati</taxon>
        <taxon>Pseudomonadota</taxon>
        <taxon>Alphaproteobacteria</taxon>
        <taxon>Hyphomicrobiales</taxon>
        <taxon>Pleomorphomonadaceae</taxon>
        <taxon>Oharaeibacter</taxon>
    </lineage>
</organism>
<dbReference type="Proteomes" id="UP000294547">
    <property type="component" value="Unassembled WGS sequence"/>
</dbReference>
<dbReference type="EMBL" id="SNXY01000010">
    <property type="protein sequence ID" value="TDP82308.1"/>
    <property type="molecule type" value="Genomic_DNA"/>
</dbReference>
<dbReference type="RefSeq" id="WP_126539578.1">
    <property type="nucleotide sequence ID" value="NZ_BSPM01000007.1"/>
</dbReference>
<dbReference type="Pfam" id="PF14907">
    <property type="entry name" value="NTP_transf_5"/>
    <property type="match status" value="1"/>
</dbReference>
<protein>
    <submittedName>
        <fullName evidence="1">Putative nucleotidyltransferase-like protein</fullName>
    </submittedName>
</protein>
<gene>
    <name evidence="1" type="ORF">EDD54_3575</name>
</gene>
<reference evidence="1 2" key="1">
    <citation type="submission" date="2019-03" db="EMBL/GenBank/DDBJ databases">
        <title>Genomic Encyclopedia of Type Strains, Phase IV (KMG-IV): sequencing the most valuable type-strain genomes for metagenomic binning, comparative biology and taxonomic classification.</title>
        <authorList>
            <person name="Goeker M."/>
        </authorList>
    </citation>
    <scope>NUCLEOTIDE SEQUENCE [LARGE SCALE GENOMIC DNA]</scope>
    <source>
        <strain evidence="1 2">DSM 102969</strain>
    </source>
</reference>
<dbReference type="InterPro" id="IPR039498">
    <property type="entry name" value="NTP_transf_5"/>
</dbReference>
<comment type="caution">
    <text evidence="1">The sequence shown here is derived from an EMBL/GenBank/DDBJ whole genome shotgun (WGS) entry which is preliminary data.</text>
</comment>
<evidence type="ECO:0000313" key="1">
    <source>
        <dbReference type="EMBL" id="TDP82308.1"/>
    </source>
</evidence>
<name>A0A4V3CVF6_9HYPH</name>
<dbReference type="OrthoDB" id="9773927at2"/>
<keyword evidence="1" id="KW-0808">Transferase</keyword>